<evidence type="ECO:0000256" key="11">
    <source>
        <dbReference type="ARBA" id="ARBA00044743"/>
    </source>
</evidence>
<evidence type="ECO:0000313" key="16">
    <source>
        <dbReference type="EMBL" id="PPJ60683.1"/>
    </source>
</evidence>
<dbReference type="PANTHER" id="PTHR12646:SF0">
    <property type="entry name" value="DOL-P-MAN:MAN(5)GLCNAC(2)-PP-DOL ALPHA-1,3-MANNOSYLTRANSFERASE"/>
    <property type="match status" value="1"/>
</dbReference>
<keyword evidence="5 14" id="KW-0328">Glycosyltransferase</keyword>
<dbReference type="PANTHER" id="PTHR12646">
    <property type="entry name" value="NOT56 - RELATED"/>
    <property type="match status" value="1"/>
</dbReference>
<reference evidence="17" key="1">
    <citation type="journal article" date="2017" name="bioRxiv">
        <title>Conservation of a gene cluster reveals novel cercosporin biosynthetic mechanisms and extends production to the genus Colletotrichum.</title>
        <authorList>
            <person name="de Jonge R."/>
            <person name="Ebert M.K."/>
            <person name="Huitt-Roehl C.R."/>
            <person name="Pal P."/>
            <person name="Suttle J.C."/>
            <person name="Spanner R.E."/>
            <person name="Neubauer J.D."/>
            <person name="Jurick W.M.II."/>
            <person name="Stott K.A."/>
            <person name="Secor G.A."/>
            <person name="Thomma B.P.H.J."/>
            <person name="Van de Peer Y."/>
            <person name="Townsend C.A."/>
            <person name="Bolton M.D."/>
        </authorList>
    </citation>
    <scope>NUCLEOTIDE SEQUENCE [LARGE SCALE GENOMIC DNA]</scope>
    <source>
        <strain evidence="17">CBS538.71</strain>
    </source>
</reference>
<evidence type="ECO:0000256" key="3">
    <source>
        <dbReference type="ARBA" id="ARBA00011964"/>
    </source>
</evidence>
<organism evidence="16 17">
    <name type="scientific">Cercospora berteroae</name>
    <dbReference type="NCBI Taxonomy" id="357750"/>
    <lineage>
        <taxon>Eukaryota</taxon>
        <taxon>Fungi</taxon>
        <taxon>Dikarya</taxon>
        <taxon>Ascomycota</taxon>
        <taxon>Pezizomycotina</taxon>
        <taxon>Dothideomycetes</taxon>
        <taxon>Dothideomycetidae</taxon>
        <taxon>Mycosphaerellales</taxon>
        <taxon>Mycosphaerellaceae</taxon>
        <taxon>Cercospora</taxon>
    </lineage>
</organism>
<evidence type="ECO:0000256" key="1">
    <source>
        <dbReference type="ARBA" id="ARBA00004477"/>
    </source>
</evidence>
<evidence type="ECO:0000256" key="15">
    <source>
        <dbReference type="SAM" id="MobiDB-lite"/>
    </source>
</evidence>
<evidence type="ECO:0000256" key="7">
    <source>
        <dbReference type="ARBA" id="ARBA00022692"/>
    </source>
</evidence>
<dbReference type="GO" id="GO:0052925">
    <property type="term" value="F:dol-P-Man:Man(5)GlcNAc(2)-PP-Dol alpha-1,3-mannosyltransferase activity"/>
    <property type="evidence" value="ECO:0007669"/>
    <property type="project" value="UniProtKB-EC"/>
</dbReference>
<feature type="transmembrane region" description="Helical" evidence="14">
    <location>
        <begin position="357"/>
        <end position="376"/>
    </location>
</feature>
<dbReference type="OrthoDB" id="20028at2759"/>
<comment type="catalytic activity">
    <reaction evidence="12 14">
        <text>an alpha-D-Man-(1-&gt;2)-alpha-D-Man-(1-&gt;2)-alpha-D-Man-(1-&gt;3)-[alpha-D-Man-(1-&gt;6)]-beta-D-Man-(1-&gt;4)-beta-D-GlcNAc-(1-&gt;4)-alpha-D-GlcNAc-diphospho-di-trans,poly-cis-dolichol + a di-trans,poly-cis-dolichyl beta-D-mannosyl phosphate = an alpha-D-Man-(1-&gt;2)-alpha-D-Man-(1-&gt;2)-alpha-D-Man-(1-&gt;3)-[alpha-D-Man-(1-&gt;3)-alpha-D-Man-(1-&gt;6)]-beta-D-Man-(1-&gt;4)-beta-D-GlcNAc-(1-&gt;4)-alpha-D-GlcNAc-diphospho-di-trans,poly-cis-dolichol + a di-trans,poly-cis-dolichyl phosphate + H(+)</text>
        <dbReference type="Rhea" id="RHEA:29527"/>
        <dbReference type="Rhea" id="RHEA-COMP:19498"/>
        <dbReference type="Rhea" id="RHEA-COMP:19501"/>
        <dbReference type="Rhea" id="RHEA-COMP:19516"/>
        <dbReference type="Rhea" id="RHEA-COMP:19517"/>
        <dbReference type="ChEBI" id="CHEBI:15378"/>
        <dbReference type="ChEBI" id="CHEBI:57683"/>
        <dbReference type="ChEBI" id="CHEBI:58211"/>
        <dbReference type="ChEBI" id="CHEBI:132515"/>
        <dbReference type="ChEBI" id="CHEBI:132516"/>
        <dbReference type="EC" id="2.4.1.258"/>
    </reaction>
    <physiologicalReaction direction="left-to-right" evidence="12 14">
        <dbReference type="Rhea" id="RHEA:29528"/>
    </physiologicalReaction>
</comment>
<keyword evidence="9 14" id="KW-1133">Transmembrane helix</keyword>
<feature type="transmembrane region" description="Helical" evidence="14">
    <location>
        <begin position="238"/>
        <end position="259"/>
    </location>
</feature>
<keyword evidence="17" id="KW-1185">Reference proteome</keyword>
<comment type="pathway">
    <text evidence="2 14">Protein modification; protein glycosylation.</text>
</comment>
<dbReference type="UniPathway" id="UPA00378"/>
<name>A0A2S6CLT7_9PEZI</name>
<evidence type="ECO:0000256" key="12">
    <source>
        <dbReference type="ARBA" id="ARBA00049506"/>
    </source>
</evidence>
<dbReference type="EMBL" id="PNEN01000230">
    <property type="protein sequence ID" value="PPJ60683.1"/>
    <property type="molecule type" value="Genomic_DNA"/>
</dbReference>
<comment type="caution">
    <text evidence="16">The sequence shown here is derived from an EMBL/GenBank/DDBJ whole genome shotgun (WGS) entry which is preliminary data.</text>
</comment>
<dbReference type="STRING" id="357750.A0A2S6CLT7"/>
<keyword evidence="6 14" id="KW-0808">Transferase</keyword>
<feature type="transmembrane region" description="Helical" evidence="14">
    <location>
        <begin position="21"/>
        <end position="41"/>
    </location>
</feature>
<evidence type="ECO:0000256" key="13">
    <source>
        <dbReference type="ARBA" id="ARBA00093457"/>
    </source>
</evidence>
<comment type="function">
    <text evidence="11 14">Dol-P-Man:Man(5)GlcNAc(2)-PP-Dol alpha-1,3-mannosyltransferase that operates in the biosynthetic pathway of dolichol-linked oligosaccharides, the glycan precursors employed in protein asparagine (N)-glycosylation. The assembly of dolichol-linked oligosaccharides begins on the cytosolic side of the endoplasmic reticulum membrane and finishes in its lumen. The sequential addition of sugars to dolichol pyrophosphate produces dolichol-linked oligosaccharides containing fourteen sugars, including two GlcNAcs, nine mannoses and three glucoses. Once assembled, the oligosaccharide is transferred from the lipid to nascent proteins by oligosaccharyltransferases. In the lumen of the endoplasmic reticulum, adds the first dolichyl beta-D-mannosyl phosphate derived mannose in an alpha-1,3 linkage to Man(5)GlcNAc(2)-PP-dolichol to produce Man(6)GlcNAc(2)-PP-dolichol.</text>
</comment>
<evidence type="ECO:0000256" key="8">
    <source>
        <dbReference type="ARBA" id="ARBA00022824"/>
    </source>
</evidence>
<evidence type="ECO:0000256" key="2">
    <source>
        <dbReference type="ARBA" id="ARBA00004922"/>
    </source>
</evidence>
<evidence type="ECO:0000256" key="9">
    <source>
        <dbReference type="ARBA" id="ARBA00022989"/>
    </source>
</evidence>
<feature type="transmembrane region" description="Helical" evidence="14">
    <location>
        <begin position="293"/>
        <end position="322"/>
    </location>
</feature>
<feature type="transmembrane region" description="Helical" evidence="14">
    <location>
        <begin position="193"/>
        <end position="211"/>
    </location>
</feature>
<dbReference type="AlphaFoldDB" id="A0A2S6CLT7"/>
<protein>
    <recommendedName>
        <fullName evidence="4 14">Dol-P-Man:Man(5)GlcNAc(2)-PP-Dol alpha-1,3-mannosyltransferase</fullName>
        <ecNumber evidence="3 14">2.4.1.258</ecNumber>
    </recommendedName>
    <alternativeName>
        <fullName evidence="14">Dol-P-Man-dependent alpha(1-3)-mannosyltransferase</fullName>
    </alternativeName>
</protein>
<comment type="similarity">
    <text evidence="13">Belongs to the glycosyltransferase ALG3 family.</text>
</comment>
<evidence type="ECO:0000256" key="10">
    <source>
        <dbReference type="ARBA" id="ARBA00023136"/>
    </source>
</evidence>
<evidence type="ECO:0000256" key="4">
    <source>
        <dbReference type="ARBA" id="ARBA00015561"/>
    </source>
</evidence>
<feature type="transmembrane region" description="Helical" evidence="14">
    <location>
        <begin position="96"/>
        <end position="118"/>
    </location>
</feature>
<evidence type="ECO:0000256" key="5">
    <source>
        <dbReference type="ARBA" id="ARBA00022676"/>
    </source>
</evidence>
<dbReference type="Proteomes" id="UP000237631">
    <property type="component" value="Unassembled WGS sequence"/>
</dbReference>
<dbReference type="Pfam" id="PF05208">
    <property type="entry name" value="ALG3"/>
    <property type="match status" value="2"/>
</dbReference>
<dbReference type="InterPro" id="IPR007873">
    <property type="entry name" value="Glycosyltransferase_ALG3"/>
</dbReference>
<dbReference type="EC" id="2.4.1.258" evidence="3 14"/>
<comment type="subcellular location">
    <subcellularLocation>
        <location evidence="1 14">Endoplasmic reticulum membrane</location>
        <topology evidence="1 14">Multi-pass membrane protein</topology>
    </subcellularLocation>
</comment>
<feature type="region of interest" description="Disordered" evidence="15">
    <location>
        <begin position="384"/>
        <end position="406"/>
    </location>
</feature>
<keyword evidence="10 14" id="KW-0472">Membrane</keyword>
<keyword evidence="7 14" id="KW-0812">Transmembrane</keyword>
<evidence type="ECO:0000256" key="14">
    <source>
        <dbReference type="RuleBase" id="RU364047"/>
    </source>
</evidence>
<gene>
    <name evidence="16" type="ORF">CBER1_03460</name>
</gene>
<evidence type="ECO:0000256" key="6">
    <source>
        <dbReference type="ARBA" id="ARBA00022679"/>
    </source>
</evidence>
<keyword evidence="8 14" id="KW-0256">Endoplasmic reticulum</keyword>
<evidence type="ECO:0000313" key="17">
    <source>
        <dbReference type="Proteomes" id="UP000237631"/>
    </source>
</evidence>
<proteinExistence type="inferred from homology"/>
<dbReference type="GO" id="GO:0005789">
    <property type="term" value="C:endoplasmic reticulum membrane"/>
    <property type="evidence" value="ECO:0007669"/>
    <property type="project" value="UniProtKB-SubCell"/>
</dbReference>
<accession>A0A2S6CLT7</accession>
<sequence>MDLIRQAWQVVIDPYYTRYTAPLQILGDAALCVLIILKIPYTEIDWTTYMQQITLYLSGERKYAKITGSTGPLVYPAMHVHLYTLLHNLTSSGQNIFLAQQIFLGLYLFTLFLIISCYRKAGVPPYILPLLKTFVDFWDGLFYVGGRGEDDFGAGFAGCGDGALAGGGEGYGVLSGAEYGTGAGRRADAVQGLIAYPFIMGGLSSYLTRAFEFTRQFMFKWTVNWRFVGEETFLSKPFSYGLLATHAMILYTFIVGRWTRPSLWTLPEMIHYLLDPPPKPEQTRIARRVTPDFILTSILSAMVIGCLCARSLHYQFFVYIAWSTPYLLWKSGMPVTLIYGICAAQEWAWNVYPSTNISSGVVVGCLAVTVFSIWIGTSPYLEQKRQQQTPSQPPEEQGKASHEHVE</sequence>
<feature type="compositionally biased region" description="Basic and acidic residues" evidence="15">
    <location>
        <begin position="396"/>
        <end position="406"/>
    </location>
</feature>